<dbReference type="RefSeq" id="WP_013436522.1">
    <property type="nucleotide sequence ID" value="NZ_CP062176.1"/>
</dbReference>
<evidence type="ECO:0000313" key="2">
    <source>
        <dbReference type="Proteomes" id="UP001493153"/>
    </source>
</evidence>
<sequence>MSIDSVAHAGIAPELGIPEPASVQSVALLYLAGATREARYSMKRMTGKR</sequence>
<gene>
    <name evidence="1" type="ORF">IHE29_15245</name>
</gene>
<keyword evidence="2" id="KW-1185">Reference proteome</keyword>
<accession>A0ABZ2PZH5</accession>
<name>A0ABZ2PZH5_9BURK</name>
<protein>
    <submittedName>
        <fullName evidence="1">Uncharacterized protein</fullName>
    </submittedName>
</protein>
<reference evidence="1 2" key="1">
    <citation type="submission" date="2020-09" db="EMBL/GenBank/DDBJ databases">
        <title>Genome sequences of Mycetohabitans spp.</title>
        <authorList>
            <person name="Carter M.E."/>
            <person name="Carpenter S.C.D."/>
            <person name="Bogdanove A.J."/>
        </authorList>
    </citation>
    <scope>NUCLEOTIDE SEQUENCE [LARGE SCALE GENOMIC DNA]</scope>
    <source>
        <strain evidence="1 2">B12</strain>
    </source>
</reference>
<evidence type="ECO:0000313" key="1">
    <source>
        <dbReference type="EMBL" id="WXK40538.1"/>
    </source>
</evidence>
<proteinExistence type="predicted"/>
<dbReference type="EMBL" id="CP062176">
    <property type="protein sequence ID" value="WXK40538.1"/>
    <property type="molecule type" value="Genomic_DNA"/>
</dbReference>
<organism evidence="1 2">
    <name type="scientific">Mycetohabitans rhizoxinica</name>
    <dbReference type="NCBI Taxonomy" id="412963"/>
    <lineage>
        <taxon>Bacteria</taxon>
        <taxon>Pseudomonadati</taxon>
        <taxon>Pseudomonadota</taxon>
        <taxon>Betaproteobacteria</taxon>
        <taxon>Burkholderiales</taxon>
        <taxon>Burkholderiaceae</taxon>
        <taxon>Mycetohabitans</taxon>
    </lineage>
</organism>
<dbReference type="Proteomes" id="UP001493153">
    <property type="component" value="Chromosome"/>
</dbReference>